<organism evidence="2 3">
    <name type="scientific">Ensifer adhaerens</name>
    <name type="common">Sinorhizobium morelense</name>
    <dbReference type="NCBI Taxonomy" id="106592"/>
    <lineage>
        <taxon>Bacteria</taxon>
        <taxon>Pseudomonadati</taxon>
        <taxon>Pseudomonadota</taxon>
        <taxon>Alphaproteobacteria</taxon>
        <taxon>Hyphomicrobiales</taxon>
        <taxon>Rhizobiaceae</taxon>
        <taxon>Sinorhizobium/Ensifer group</taxon>
        <taxon>Ensifer</taxon>
    </lineage>
</organism>
<evidence type="ECO:0000259" key="1">
    <source>
        <dbReference type="Pfam" id="PF08808"/>
    </source>
</evidence>
<dbReference type="InterPro" id="IPR014914">
    <property type="entry name" value="RES_dom"/>
</dbReference>
<proteinExistence type="predicted"/>
<dbReference type="EMBL" id="LGAP01000012">
    <property type="protein sequence ID" value="KOF17158.1"/>
    <property type="molecule type" value="Genomic_DNA"/>
</dbReference>
<protein>
    <recommendedName>
        <fullName evidence="1">RES domain-containing protein</fullName>
    </recommendedName>
</protein>
<accession>A0A0L8BRF7</accession>
<gene>
    <name evidence="2" type="ORF">AC244_18275</name>
</gene>
<dbReference type="PATRIC" id="fig|106592.7.peg.1449"/>
<evidence type="ECO:0000313" key="2">
    <source>
        <dbReference type="EMBL" id="KOF17158.1"/>
    </source>
</evidence>
<sequence>MPAIKLPAVFENFPLDIEIVPAGRQFGRIYGSAFPDPLGYGKTPSRFSDPRRRDAAKRFGVLYLGDTLKVCFLEAVLRDRRDGLIGDLPIEE</sequence>
<name>A0A0L8BRF7_ENSAD</name>
<reference evidence="3" key="1">
    <citation type="submission" date="2015-07" db="EMBL/GenBank/DDBJ databases">
        <title>Whole genome sequence of an Ensifer adhaerens strain isolated from a cave pool in the Wind Cave National Park.</title>
        <authorList>
            <person name="Eng W.W.H."/>
            <person name="Gan H.M."/>
            <person name="Barton H.A."/>
            <person name="Savka M.A."/>
        </authorList>
    </citation>
    <scope>NUCLEOTIDE SEQUENCE [LARGE SCALE GENOMIC DNA]</scope>
    <source>
        <strain evidence="3">SD006</strain>
    </source>
</reference>
<feature type="domain" description="RES" evidence="1">
    <location>
        <begin position="36"/>
        <end position="85"/>
    </location>
</feature>
<dbReference type="Proteomes" id="UP000037425">
    <property type="component" value="Unassembled WGS sequence"/>
</dbReference>
<evidence type="ECO:0000313" key="3">
    <source>
        <dbReference type="Proteomes" id="UP000037425"/>
    </source>
</evidence>
<comment type="caution">
    <text evidence="2">The sequence shown here is derived from an EMBL/GenBank/DDBJ whole genome shotgun (WGS) entry which is preliminary data.</text>
</comment>
<dbReference type="Pfam" id="PF08808">
    <property type="entry name" value="RES"/>
    <property type="match status" value="1"/>
</dbReference>
<dbReference type="AlphaFoldDB" id="A0A0L8BRF7"/>